<dbReference type="EMBL" id="QPKB01000005">
    <property type="protein sequence ID" value="RWR84491.1"/>
    <property type="molecule type" value="Genomic_DNA"/>
</dbReference>
<feature type="compositionally biased region" description="Pro residues" evidence="2">
    <location>
        <begin position="503"/>
        <end position="513"/>
    </location>
</feature>
<evidence type="ECO:0000313" key="4">
    <source>
        <dbReference type="EMBL" id="RWR84491.1"/>
    </source>
</evidence>
<feature type="region of interest" description="Disordered" evidence="2">
    <location>
        <begin position="496"/>
        <end position="603"/>
    </location>
</feature>
<evidence type="ECO:0000256" key="2">
    <source>
        <dbReference type="SAM" id="MobiDB-lite"/>
    </source>
</evidence>
<feature type="region of interest" description="Disordered" evidence="2">
    <location>
        <begin position="445"/>
        <end position="467"/>
    </location>
</feature>
<keyword evidence="3" id="KW-0472">Membrane</keyword>
<evidence type="ECO:0000256" key="1">
    <source>
        <dbReference type="ARBA" id="ARBA00023054"/>
    </source>
</evidence>
<feature type="transmembrane region" description="Helical" evidence="3">
    <location>
        <begin position="86"/>
        <end position="103"/>
    </location>
</feature>
<evidence type="ECO:0008006" key="6">
    <source>
        <dbReference type="Google" id="ProtNLM"/>
    </source>
</evidence>
<dbReference type="PANTHER" id="PTHR31342:SF16">
    <property type="entry name" value="TALIN_MIDDLE DOMAIN-CONTAINING PROTEIN"/>
    <property type="match status" value="1"/>
</dbReference>
<dbReference type="Proteomes" id="UP000283530">
    <property type="component" value="Unassembled WGS sequence"/>
</dbReference>
<name>A0A3S4P1J3_9MAGN</name>
<dbReference type="OrthoDB" id="2020598at2759"/>
<evidence type="ECO:0000313" key="5">
    <source>
        <dbReference type="Proteomes" id="UP000283530"/>
    </source>
</evidence>
<keyword evidence="5" id="KW-1185">Reference proteome</keyword>
<reference evidence="4 5" key="1">
    <citation type="journal article" date="2019" name="Nat. Plants">
        <title>Stout camphor tree genome fills gaps in understanding of flowering plant genome evolution.</title>
        <authorList>
            <person name="Chaw S.M."/>
            <person name="Liu Y.C."/>
            <person name="Wu Y.W."/>
            <person name="Wang H.Y."/>
            <person name="Lin C.I."/>
            <person name="Wu C.S."/>
            <person name="Ke H.M."/>
            <person name="Chang L.Y."/>
            <person name="Hsu C.Y."/>
            <person name="Yang H.T."/>
            <person name="Sudianto E."/>
            <person name="Hsu M.H."/>
            <person name="Wu K.P."/>
            <person name="Wang L.N."/>
            <person name="Leebens-Mack J.H."/>
            <person name="Tsai I.J."/>
        </authorList>
    </citation>
    <scope>NUCLEOTIDE SEQUENCE [LARGE SCALE GENOMIC DNA]</scope>
    <source>
        <strain evidence="5">cv. Chaw 1501</strain>
        <tissue evidence="4">Young leaves</tissue>
    </source>
</reference>
<organism evidence="4 5">
    <name type="scientific">Cinnamomum micranthum f. kanehirae</name>
    <dbReference type="NCBI Taxonomy" id="337451"/>
    <lineage>
        <taxon>Eukaryota</taxon>
        <taxon>Viridiplantae</taxon>
        <taxon>Streptophyta</taxon>
        <taxon>Embryophyta</taxon>
        <taxon>Tracheophyta</taxon>
        <taxon>Spermatophyta</taxon>
        <taxon>Magnoliopsida</taxon>
        <taxon>Magnoliidae</taxon>
        <taxon>Laurales</taxon>
        <taxon>Lauraceae</taxon>
        <taxon>Cinnamomum</taxon>
    </lineage>
</organism>
<dbReference type="InterPro" id="IPR040265">
    <property type="entry name" value="CHUP1/IPGA1-like"/>
</dbReference>
<gene>
    <name evidence="4" type="ORF">CKAN_01330700</name>
</gene>
<dbReference type="STRING" id="337451.A0A3S4P1J3"/>
<sequence>MHSCLRDCLCCLRGMAFSSPPKNSIQRRKVWRNFLPISFPCQTQLLQILIPPGSSPRTPPQKVDLSAFSWVREAADLKVEGGSPCFVFVVVVVFVFYLFFFAFQQGGGGGNGFGVLPCAALVASSLLGRGGALLFIYQRNLPVRSPGVFQHQQGLASSGSCGRAGNFVLMVELRSRIMRFRDILDLSPCKASTPMNELLMVTVENLQKLYPNFVSCPPMSDMITASSYQVLHYFYEALKSVGDSWTETHNWCNEFNNEKDVIEDTSLEQLGEMVMDRLGYMNAVAKEFLYVMDEKDEENAPIVESTPDSASEDLKNSGFFNKLSTSPHTPTSVLTDATPYSLNIGKLPNVSYSQPLLLPLRLKAIKKLMPTDVNCFSFHALPHASIQNFSPANQCNVISEPDHCETSSNSKALPMDVSVALENSMTQMDETSKVLNHISHDITSEKVDDNVRTSTKSSMQPPNPLPLPILLAKESALPPLPQPRLTLKSIQSATPPLLQPKQSAPPAPPPPMLPLKQSSSPFPLPLAKQSTCSTLPQLPMLPPKESTFLPPPPSPPVIPPEKSAAPPLPSSPVMLVKGLAPPPPPPLGANKSLRPKKATTKLKRSTQMGSLYRLLKGKVEGSNLSGNLSHGKIFGGSADKKAQGMADALAEITKRSAYFQKIEEDVQKHATSIMEMKSAINSFQTNNMVDLQKFHQYLEFHLENLTDETQVLARFDDFPTKKLETIRTAAVMLSRLDGIATNLESWKVDAPMAQHLKKVECYFNKIKTEVDAIECKKDEEARRFRSHNIEFNFDFLLRIKEFMVDVSSNCIEMVLKESNEVKADADIEGGTKLNARLKACSQSLWKAFQLAYRVYNFAGGQDDRADKLTKELAQEIETFTNHY</sequence>
<keyword evidence="3" id="KW-1133">Transmembrane helix</keyword>
<protein>
    <recommendedName>
        <fullName evidence="6">Hydroxyproline-rich glycoprotein family protein</fullName>
    </recommendedName>
</protein>
<dbReference type="PANTHER" id="PTHR31342">
    <property type="entry name" value="PROTEIN CHUP1, CHLOROPLASTIC"/>
    <property type="match status" value="1"/>
</dbReference>
<evidence type="ECO:0000256" key="3">
    <source>
        <dbReference type="SAM" id="Phobius"/>
    </source>
</evidence>
<accession>A0A3S4P1J3</accession>
<keyword evidence="1" id="KW-0175">Coiled coil</keyword>
<proteinExistence type="predicted"/>
<comment type="caution">
    <text evidence="4">The sequence shown here is derived from an EMBL/GenBank/DDBJ whole genome shotgun (WGS) entry which is preliminary data.</text>
</comment>
<dbReference type="AlphaFoldDB" id="A0A3S4P1J3"/>
<feature type="compositionally biased region" description="Pro residues" evidence="2">
    <location>
        <begin position="549"/>
        <end position="559"/>
    </location>
</feature>
<feature type="compositionally biased region" description="Basic residues" evidence="2">
    <location>
        <begin position="593"/>
        <end position="603"/>
    </location>
</feature>
<keyword evidence="3" id="KW-0812">Transmembrane</keyword>